<dbReference type="EMBL" id="MIJZ01000001">
    <property type="protein sequence ID" value="OEG13944.1"/>
    <property type="molecule type" value="Genomic_DNA"/>
</dbReference>
<protein>
    <recommendedName>
        <fullName evidence="4">DUF5067 domain-containing protein</fullName>
    </recommendedName>
</protein>
<evidence type="ECO:0000256" key="1">
    <source>
        <dbReference type="ARBA" id="ARBA00022729"/>
    </source>
</evidence>
<evidence type="ECO:0000313" key="6">
    <source>
        <dbReference type="Proteomes" id="UP000094068"/>
    </source>
</evidence>
<dbReference type="Gene3D" id="2.60.40.1240">
    <property type="match status" value="1"/>
</dbReference>
<dbReference type="Pfam" id="PF16729">
    <property type="entry name" value="DUF5067"/>
    <property type="match status" value="1"/>
</dbReference>
<dbReference type="PROSITE" id="PS51257">
    <property type="entry name" value="PROKAR_LIPOPROTEIN"/>
    <property type="match status" value="1"/>
</dbReference>
<gene>
    <name evidence="5" type="ORF">BCR21_02845</name>
</gene>
<keyword evidence="6" id="KW-1185">Reference proteome</keyword>
<comment type="caution">
    <text evidence="5">The sequence shown here is derived from an EMBL/GenBank/DDBJ whole genome shotgun (WGS) entry which is preliminary data.</text>
</comment>
<dbReference type="STRING" id="903984.BCR21_02845"/>
<feature type="signal peptide" evidence="3">
    <location>
        <begin position="1"/>
        <end position="20"/>
    </location>
</feature>
<feature type="chain" id="PRO_5039397919" description="DUF5067 domain-containing protein" evidence="3">
    <location>
        <begin position="21"/>
        <end position="301"/>
    </location>
</feature>
<dbReference type="AlphaFoldDB" id="A0A1E5GML9"/>
<feature type="domain" description="DUF5067" evidence="4">
    <location>
        <begin position="166"/>
        <end position="284"/>
    </location>
</feature>
<evidence type="ECO:0000313" key="5">
    <source>
        <dbReference type="EMBL" id="OEG13944.1"/>
    </source>
</evidence>
<dbReference type="Proteomes" id="UP000094068">
    <property type="component" value="Unassembled WGS sequence"/>
</dbReference>
<evidence type="ECO:0000256" key="3">
    <source>
        <dbReference type="SAM" id="SignalP"/>
    </source>
</evidence>
<reference evidence="6" key="1">
    <citation type="submission" date="2016-09" db="EMBL/GenBank/DDBJ databases">
        <authorList>
            <person name="Gulvik C.A."/>
        </authorList>
    </citation>
    <scope>NUCLEOTIDE SEQUENCE [LARGE SCALE GENOMIC DNA]</scope>
    <source>
        <strain evidence="6">DSM 23328</strain>
    </source>
</reference>
<evidence type="ECO:0000259" key="4">
    <source>
        <dbReference type="Pfam" id="PF16729"/>
    </source>
</evidence>
<dbReference type="InterPro" id="IPR029050">
    <property type="entry name" value="Immunoprotect_excell_Ig-like"/>
</dbReference>
<name>A0A1E5GML9_9ENTE</name>
<proteinExistence type="predicted"/>
<evidence type="ECO:0000256" key="2">
    <source>
        <dbReference type="SAM" id="MobiDB-lite"/>
    </source>
</evidence>
<dbReference type="InterPro" id="IPR031989">
    <property type="entry name" value="DUF5067"/>
</dbReference>
<dbReference type="OrthoDB" id="2179075at2"/>
<accession>A0A1E5GML9</accession>
<feature type="region of interest" description="Disordered" evidence="2">
    <location>
        <begin position="42"/>
        <end position="61"/>
    </location>
</feature>
<sequence length="301" mass="34752">MKRKGLLWFFFLIGIVSTSACSMFNKTKSEFETVNSDKTVESSSSMASAKEKEERYNELSRNANSPKIIEHSKQFNQDISFVAKVEGEPKQIESKDETLNGQWYISIFLMRNRATPIYLNLSDIKKETWPKNGDILRITGTTIGYLYTSYKNERVDLLDIKAKKIKTLTPKNTDVPKSSTIETDQYRVEITETDTLLDAFGESSLVIYYNFKNKKESASIPPLRTYFFFSQKNEYLKNTILGDLDRLNPKALNRDPLEPDGEMLYYETFKLLNEETPIHLAVYDDEYNLLNTLEIAVPAKK</sequence>
<feature type="compositionally biased region" description="Basic and acidic residues" evidence="2">
    <location>
        <begin position="49"/>
        <end position="58"/>
    </location>
</feature>
<keyword evidence="1 3" id="KW-0732">Signal</keyword>
<organism evidence="5 6">
    <name type="scientific">Enterococcus ureasiticus</name>
    <dbReference type="NCBI Taxonomy" id="903984"/>
    <lineage>
        <taxon>Bacteria</taxon>
        <taxon>Bacillati</taxon>
        <taxon>Bacillota</taxon>
        <taxon>Bacilli</taxon>
        <taxon>Lactobacillales</taxon>
        <taxon>Enterococcaceae</taxon>
        <taxon>Enterococcus</taxon>
    </lineage>
</organism>
<dbReference type="RefSeq" id="WP_069644996.1">
    <property type="nucleotide sequence ID" value="NZ_MIJZ01000001.1"/>
</dbReference>